<dbReference type="AlphaFoldDB" id="A0A1I4AZC6"/>
<protein>
    <recommendedName>
        <fullName evidence="4">Small ribosomal subunit protein eS24</fullName>
    </recommendedName>
</protein>
<dbReference type="STRING" id="553466.SAMN04487950_0157"/>
<dbReference type="Proteomes" id="UP000199607">
    <property type="component" value="Unassembled WGS sequence"/>
</dbReference>
<dbReference type="Pfam" id="PF01282">
    <property type="entry name" value="Ribosomal_S24e"/>
    <property type="match status" value="1"/>
</dbReference>
<proteinExistence type="inferred from homology"/>
<evidence type="ECO:0000256" key="2">
    <source>
        <dbReference type="ARBA" id="ARBA00022980"/>
    </source>
</evidence>
<organism evidence="6 7">
    <name type="scientific">Halogranum rubrum</name>
    <dbReference type="NCBI Taxonomy" id="553466"/>
    <lineage>
        <taxon>Archaea</taxon>
        <taxon>Methanobacteriati</taxon>
        <taxon>Methanobacteriota</taxon>
        <taxon>Stenosarchaea group</taxon>
        <taxon>Halobacteria</taxon>
        <taxon>Halobacteriales</taxon>
        <taxon>Haloferacaceae</taxon>
    </lineage>
</organism>
<name>A0A1I4AZC6_9EURY</name>
<reference evidence="7" key="1">
    <citation type="submission" date="2016-10" db="EMBL/GenBank/DDBJ databases">
        <authorList>
            <person name="Varghese N."/>
            <person name="Submissions S."/>
        </authorList>
    </citation>
    <scope>NUCLEOTIDE SEQUENCE [LARGE SCALE GENOMIC DNA]</scope>
    <source>
        <strain evidence="7">CGMCC 1.7738</strain>
    </source>
</reference>
<gene>
    <name evidence="4" type="primary">rps24e</name>
    <name evidence="6" type="ORF">SAMN04487950_0157</name>
</gene>
<dbReference type="InterPro" id="IPR012677">
    <property type="entry name" value="Nucleotide-bd_a/b_plait_sf"/>
</dbReference>
<dbReference type="PROSITE" id="PS00529">
    <property type="entry name" value="RIBOSOMAL_S24E"/>
    <property type="match status" value="1"/>
</dbReference>
<dbReference type="PANTHER" id="PTHR10496">
    <property type="entry name" value="40S RIBOSOMAL PROTEIN S24"/>
    <property type="match status" value="1"/>
</dbReference>
<accession>A0A1I4AZC6</accession>
<comment type="similarity">
    <text evidence="1 4 5">Belongs to the eukaryotic ribosomal protein eS24 family.</text>
</comment>
<dbReference type="SUPFAM" id="SSF54189">
    <property type="entry name" value="Ribosomal proteins S24e, L23 and L15e"/>
    <property type="match status" value="1"/>
</dbReference>
<dbReference type="GO" id="GO:0003735">
    <property type="term" value="F:structural constituent of ribosome"/>
    <property type="evidence" value="ECO:0007669"/>
    <property type="project" value="InterPro"/>
</dbReference>
<dbReference type="HAMAP" id="MF_00545">
    <property type="entry name" value="Ribosomal_eS24"/>
    <property type="match status" value="1"/>
</dbReference>
<dbReference type="InterPro" id="IPR012678">
    <property type="entry name" value="Ribosomal_uL23/eL15/eS24_sf"/>
</dbReference>
<dbReference type="Gene3D" id="3.30.70.330">
    <property type="match status" value="1"/>
</dbReference>
<dbReference type="InterPro" id="IPR001976">
    <property type="entry name" value="Ribosomal_eS24"/>
</dbReference>
<evidence type="ECO:0000313" key="7">
    <source>
        <dbReference type="Proteomes" id="UP000199607"/>
    </source>
</evidence>
<dbReference type="InterPro" id="IPR018098">
    <property type="entry name" value="Ribosomal_eS24_CS"/>
</dbReference>
<evidence type="ECO:0000256" key="1">
    <source>
        <dbReference type="ARBA" id="ARBA00009680"/>
    </source>
</evidence>
<keyword evidence="2 4" id="KW-0689">Ribosomal protein</keyword>
<evidence type="ECO:0000256" key="3">
    <source>
        <dbReference type="ARBA" id="ARBA00023274"/>
    </source>
</evidence>
<evidence type="ECO:0000256" key="5">
    <source>
        <dbReference type="RuleBase" id="RU004381"/>
    </source>
</evidence>
<dbReference type="RefSeq" id="WP_089864492.1">
    <property type="nucleotide sequence ID" value="NZ_FOTC01000001.1"/>
</dbReference>
<evidence type="ECO:0000256" key="4">
    <source>
        <dbReference type="HAMAP-Rule" id="MF_00545"/>
    </source>
</evidence>
<evidence type="ECO:0000313" key="6">
    <source>
        <dbReference type="EMBL" id="SFK60946.1"/>
    </source>
</evidence>
<dbReference type="GO" id="GO:0006412">
    <property type="term" value="P:translation"/>
    <property type="evidence" value="ECO:0007669"/>
    <property type="project" value="UniProtKB-UniRule"/>
</dbReference>
<keyword evidence="7" id="KW-1185">Reference proteome</keyword>
<dbReference type="GO" id="GO:1990904">
    <property type="term" value="C:ribonucleoprotein complex"/>
    <property type="evidence" value="ECO:0007669"/>
    <property type="project" value="UniProtKB-KW"/>
</dbReference>
<keyword evidence="3 4" id="KW-0687">Ribonucleoprotein</keyword>
<dbReference type="GO" id="GO:0005840">
    <property type="term" value="C:ribosome"/>
    <property type="evidence" value="ECO:0007669"/>
    <property type="project" value="UniProtKB-KW"/>
</dbReference>
<sequence>MDIDIISEDENPMLHRTDVRFEIVHDDASPSRLQVRDSLAAKLDKGSDEVVVHKLDTKFGMRKTIGYAKVYETADFARDVEQEHMLERNKITAGDEEGDAEAEEA</sequence>
<dbReference type="EMBL" id="FOTC01000001">
    <property type="protein sequence ID" value="SFK60946.1"/>
    <property type="molecule type" value="Genomic_DNA"/>
</dbReference>